<evidence type="ECO:0000256" key="2">
    <source>
        <dbReference type="ARBA" id="ARBA00005479"/>
    </source>
</evidence>
<evidence type="ECO:0000256" key="5">
    <source>
        <dbReference type="ARBA" id="ARBA00022701"/>
    </source>
</evidence>
<evidence type="ECO:0000256" key="4">
    <source>
        <dbReference type="ARBA" id="ARBA00022618"/>
    </source>
</evidence>
<name>A0ABQ8FYR9_9PEZI</name>
<dbReference type="Pfam" id="PF25762">
    <property type="entry name" value="HAUS1"/>
    <property type="match status" value="1"/>
</dbReference>
<comment type="subcellular location">
    <subcellularLocation>
        <location evidence="1">Cytoplasm</location>
        <location evidence="1">Cytoskeleton</location>
        <location evidence="1">Spindle</location>
    </subcellularLocation>
</comment>
<evidence type="ECO:0000313" key="12">
    <source>
        <dbReference type="EMBL" id="KAH7036456.1"/>
    </source>
</evidence>
<comment type="similarity">
    <text evidence="2">Belongs to the HAUS1 family.</text>
</comment>
<sequence>MDDSALGDALFSPSKAAQQRAQAHDWQHVEAWLSSLYPNRPLPTFERNDETLKVLLALAAANERADEEAALMQALEEEVRHELDEADVETADEQADCQLLCTIKEHLTSDGKQSLDALAQLSTTLNAPSTDPETLAHALLTQTTQSQTLTIHTATLHHLRTLLTTSLAHLRATLQEITAAPAFASPPASLPRQTADYLRQTKQLLPKLQEYSDRLAALPISASLVDADDAPPSPTKPRSPKHTRTRSANANARHPLANNNPLAAPGAAAAYLASPAAGPLSSGALTALLAAEEEVSQLRALVVRLEAQVRAYRDLPADREEARRLVRERETVLADMKERRDGRFEALVE</sequence>
<evidence type="ECO:0000256" key="11">
    <source>
        <dbReference type="SAM" id="MobiDB-lite"/>
    </source>
</evidence>
<accession>A0ABQ8FYR9</accession>
<dbReference type="PANTHER" id="PTHR31570:SF1">
    <property type="entry name" value="HAUS AUGMIN-LIKE COMPLEX SUBUNIT 1"/>
    <property type="match status" value="1"/>
</dbReference>
<keyword evidence="7 10" id="KW-0175">Coiled coil</keyword>
<evidence type="ECO:0000256" key="10">
    <source>
        <dbReference type="SAM" id="Coils"/>
    </source>
</evidence>
<dbReference type="Proteomes" id="UP000774617">
    <property type="component" value="Unassembled WGS sequence"/>
</dbReference>
<gene>
    <name evidence="12" type="ORF">B0J12DRAFT_744362</name>
</gene>
<evidence type="ECO:0000313" key="13">
    <source>
        <dbReference type="Proteomes" id="UP000774617"/>
    </source>
</evidence>
<feature type="region of interest" description="Disordered" evidence="11">
    <location>
        <begin position="225"/>
        <end position="261"/>
    </location>
</feature>
<organism evidence="12 13">
    <name type="scientific">Macrophomina phaseolina</name>
    <dbReference type="NCBI Taxonomy" id="35725"/>
    <lineage>
        <taxon>Eukaryota</taxon>
        <taxon>Fungi</taxon>
        <taxon>Dikarya</taxon>
        <taxon>Ascomycota</taxon>
        <taxon>Pezizomycotina</taxon>
        <taxon>Dothideomycetes</taxon>
        <taxon>Dothideomycetes incertae sedis</taxon>
        <taxon>Botryosphaeriales</taxon>
        <taxon>Botryosphaeriaceae</taxon>
        <taxon>Macrophomina</taxon>
    </lineage>
</organism>
<evidence type="ECO:0000256" key="3">
    <source>
        <dbReference type="ARBA" id="ARBA00022490"/>
    </source>
</evidence>
<keyword evidence="5" id="KW-0493">Microtubule</keyword>
<proteinExistence type="inferred from homology"/>
<evidence type="ECO:0000256" key="6">
    <source>
        <dbReference type="ARBA" id="ARBA00022776"/>
    </source>
</evidence>
<keyword evidence="8" id="KW-0206">Cytoskeleton</keyword>
<feature type="compositionally biased region" description="Low complexity" evidence="11">
    <location>
        <begin position="248"/>
        <end position="261"/>
    </location>
</feature>
<reference evidence="12 13" key="1">
    <citation type="journal article" date="2021" name="Nat. Commun.">
        <title>Genetic determinants of endophytism in the Arabidopsis root mycobiome.</title>
        <authorList>
            <person name="Mesny F."/>
            <person name="Miyauchi S."/>
            <person name="Thiergart T."/>
            <person name="Pickel B."/>
            <person name="Atanasova L."/>
            <person name="Karlsson M."/>
            <person name="Huettel B."/>
            <person name="Barry K.W."/>
            <person name="Haridas S."/>
            <person name="Chen C."/>
            <person name="Bauer D."/>
            <person name="Andreopoulos W."/>
            <person name="Pangilinan J."/>
            <person name="LaButti K."/>
            <person name="Riley R."/>
            <person name="Lipzen A."/>
            <person name="Clum A."/>
            <person name="Drula E."/>
            <person name="Henrissat B."/>
            <person name="Kohler A."/>
            <person name="Grigoriev I.V."/>
            <person name="Martin F.M."/>
            <person name="Hacquard S."/>
        </authorList>
    </citation>
    <scope>NUCLEOTIDE SEQUENCE [LARGE SCALE GENOMIC DNA]</scope>
    <source>
        <strain evidence="12 13">MPI-SDFR-AT-0080</strain>
    </source>
</reference>
<evidence type="ECO:0000256" key="8">
    <source>
        <dbReference type="ARBA" id="ARBA00023212"/>
    </source>
</evidence>
<dbReference type="InterPro" id="IPR026243">
    <property type="entry name" value="HAUS1"/>
</dbReference>
<protein>
    <recommendedName>
        <fullName evidence="14">HAUS augmin-like complex subunit 1</fullName>
    </recommendedName>
</protein>
<dbReference type="PANTHER" id="PTHR31570">
    <property type="entry name" value="HAUS AUGMIN-LIKE COMPLEX SUBUNIT 1"/>
    <property type="match status" value="1"/>
</dbReference>
<keyword evidence="4" id="KW-0132">Cell division</keyword>
<dbReference type="EMBL" id="JAGTJR010000035">
    <property type="protein sequence ID" value="KAH7036456.1"/>
    <property type="molecule type" value="Genomic_DNA"/>
</dbReference>
<feature type="coiled-coil region" evidence="10">
    <location>
        <begin position="58"/>
        <end position="92"/>
    </location>
</feature>
<evidence type="ECO:0000256" key="9">
    <source>
        <dbReference type="ARBA" id="ARBA00023306"/>
    </source>
</evidence>
<keyword evidence="3" id="KW-0963">Cytoplasm</keyword>
<evidence type="ECO:0008006" key="14">
    <source>
        <dbReference type="Google" id="ProtNLM"/>
    </source>
</evidence>
<evidence type="ECO:0000256" key="1">
    <source>
        <dbReference type="ARBA" id="ARBA00004186"/>
    </source>
</evidence>
<keyword evidence="6" id="KW-0498">Mitosis</keyword>
<evidence type="ECO:0000256" key="7">
    <source>
        <dbReference type="ARBA" id="ARBA00023054"/>
    </source>
</evidence>
<keyword evidence="13" id="KW-1185">Reference proteome</keyword>
<keyword evidence="9" id="KW-0131">Cell cycle</keyword>
<comment type="caution">
    <text evidence="12">The sequence shown here is derived from an EMBL/GenBank/DDBJ whole genome shotgun (WGS) entry which is preliminary data.</text>
</comment>
<feature type="coiled-coil region" evidence="10">
    <location>
        <begin position="288"/>
        <end position="339"/>
    </location>
</feature>